<accession>A0A499UW39</accession>
<gene>
    <name evidence="1" type="ORF">SSPO_088920</name>
</gene>
<organism evidence="1 2">
    <name type="scientific">Streptomyces antimycoticus</name>
    <dbReference type="NCBI Taxonomy" id="68175"/>
    <lineage>
        <taxon>Bacteria</taxon>
        <taxon>Bacillati</taxon>
        <taxon>Actinomycetota</taxon>
        <taxon>Actinomycetes</taxon>
        <taxon>Kitasatosporales</taxon>
        <taxon>Streptomycetaceae</taxon>
        <taxon>Streptomyces</taxon>
        <taxon>Streptomyces violaceusniger group</taxon>
    </lineage>
</organism>
<reference evidence="1 2" key="1">
    <citation type="journal article" date="2020" name="Int. J. Syst. Evol. Microbiol.">
        <title>Reclassification of Streptomyces castelarensis and Streptomyces sporoclivatus as later heterotypic synonyms of Streptomyces antimycoticus.</title>
        <authorList>
            <person name="Komaki H."/>
            <person name="Tamura T."/>
        </authorList>
    </citation>
    <scope>NUCLEOTIDE SEQUENCE [LARGE SCALE GENOMIC DNA]</scope>
    <source>
        <strain evidence="1 2">NBRC 100767</strain>
    </source>
</reference>
<protein>
    <submittedName>
        <fullName evidence="1">Uncharacterized protein</fullName>
    </submittedName>
</protein>
<sequence>MTISYPWMLSEASLPQLGEGVLGEGALEGPPYRFAVTVPGGHQDRGVLDLLQVGLESGRRHHGGREEFVTRPAGGGITDTILFCAGVVGAGPVAGSSPSSGR</sequence>
<dbReference type="EMBL" id="AP019620">
    <property type="protein sequence ID" value="BBJ46174.1"/>
    <property type="molecule type" value="Genomic_DNA"/>
</dbReference>
<name>A0A499UW39_9ACTN</name>
<evidence type="ECO:0000313" key="2">
    <source>
        <dbReference type="Proteomes" id="UP000463951"/>
    </source>
</evidence>
<dbReference type="Proteomes" id="UP000463951">
    <property type="component" value="Chromosome"/>
</dbReference>
<proteinExistence type="predicted"/>
<dbReference type="AlphaFoldDB" id="A0A499UW39"/>
<evidence type="ECO:0000313" key="1">
    <source>
        <dbReference type="EMBL" id="BBJ46174.1"/>
    </source>
</evidence>